<protein>
    <submittedName>
        <fullName evidence="1">Uncharacterized protein</fullName>
    </submittedName>
</protein>
<dbReference type="Proteomes" id="UP000494363">
    <property type="component" value="Unassembled WGS sequence"/>
</dbReference>
<reference evidence="1 2" key="1">
    <citation type="submission" date="2020-04" db="EMBL/GenBank/DDBJ databases">
        <authorList>
            <person name="De Canck E."/>
        </authorList>
    </citation>
    <scope>NUCLEOTIDE SEQUENCE [LARGE SCALE GENOMIC DNA]</scope>
    <source>
        <strain evidence="1 2">LMG 29542</strain>
    </source>
</reference>
<dbReference type="AlphaFoldDB" id="A0A6J5CW87"/>
<accession>A0A6J5CW87</accession>
<gene>
    <name evidence="1" type="ORF">LMG29542_00206</name>
</gene>
<keyword evidence="2" id="KW-1185">Reference proteome</keyword>
<evidence type="ECO:0000313" key="1">
    <source>
        <dbReference type="EMBL" id="CAB3746420.1"/>
    </source>
</evidence>
<sequence>MLYNKNDWPRKTIALQLPRFVPWPPDTTVVRVPKLSLRNAGWKKIGMPVTRLSVKSYVDMETGEIIKKRDMFEQRLPVPSNASLRWIEQLCIVNSLGKKAKELCVFLLKMRNSRGSFVLPLANLIDVYIHRNGTVLRISRARHSHYDLIGDIAAAGVIAQEQALGSLFQKHARLSAQDVLEESAAYYAWPGIFRGRGSWVSES</sequence>
<dbReference type="EMBL" id="CADIKH010000001">
    <property type="protein sequence ID" value="CAB3746420.1"/>
    <property type="molecule type" value="Genomic_DNA"/>
</dbReference>
<evidence type="ECO:0000313" key="2">
    <source>
        <dbReference type="Proteomes" id="UP000494363"/>
    </source>
</evidence>
<name>A0A6J5CW87_9BURK</name>
<organism evidence="1 2">
    <name type="scientific">Paraburkholderia humisilvae</name>
    <dbReference type="NCBI Taxonomy" id="627669"/>
    <lineage>
        <taxon>Bacteria</taxon>
        <taxon>Pseudomonadati</taxon>
        <taxon>Pseudomonadota</taxon>
        <taxon>Betaproteobacteria</taxon>
        <taxon>Burkholderiales</taxon>
        <taxon>Burkholderiaceae</taxon>
        <taxon>Paraburkholderia</taxon>
    </lineage>
</organism>
<proteinExistence type="predicted"/>